<dbReference type="GO" id="GO:0008270">
    <property type="term" value="F:zinc ion binding"/>
    <property type="evidence" value="ECO:0007669"/>
    <property type="project" value="UniProtKB-KW"/>
</dbReference>
<dbReference type="Proteomes" id="UP000803844">
    <property type="component" value="Unassembled WGS sequence"/>
</dbReference>
<evidence type="ECO:0000256" key="1">
    <source>
        <dbReference type="PROSITE-ProRule" id="PRU00723"/>
    </source>
</evidence>
<evidence type="ECO:0000256" key="2">
    <source>
        <dbReference type="SAM" id="MobiDB-lite"/>
    </source>
</evidence>
<sequence length="581" mass="64914">MQARTSQPMYPCPEYFIVRRGARQDTMVPLVAADQLPEWLQLAGVPRELRAEQASGLVSLGILSREDDSVYEVCLRTDMIRAILNGTEIEPETPGFSATEKGTEEDHRKKGKREEEEAGLQYFAAAPRKDTVTMTTSTAERMAQSDKPQERSSPRTAGMRAAVATAEAMVRCNSNEVTVSAASRERIRAEKPDKPHHHHQHHHYQQHENRQKAPGLAFSDPRLIMTPRHNTIDTQHRGTKEHNKPVMGNMNTTYCRHWCHHGTCKWGRGCRYQHRMPTSWEGLREIGLKDFPTWYLLVMGAEGFPAGPRRGGEDIDVDMHVASANTDDSRLTSPRHSFHPAEALLSTSSSSPSSSSSRHSETHRPANLSQQYHHQPSPMDLRLMQGRMSALLSGSTEMSNRQKLRQIKEMRELFLRTSNASSRPASFPEPATSLQNNATMLRRRQGGTQGVGIHPQGSFNLYTDENSMVAPTVSLSAAGRRHGAQEEEGQQRDAKVTVESLTPADMIKKDRSIGTASGGKAIGPYGEDDDDEDLRGRLSPACGHRLKNPSIPAVDNFDFRSRVSFSEADAVHRYSVGRRRF</sequence>
<organism evidence="4 5">
    <name type="scientific">Cryphonectria parasitica (strain ATCC 38755 / EP155)</name>
    <dbReference type="NCBI Taxonomy" id="660469"/>
    <lineage>
        <taxon>Eukaryota</taxon>
        <taxon>Fungi</taxon>
        <taxon>Dikarya</taxon>
        <taxon>Ascomycota</taxon>
        <taxon>Pezizomycotina</taxon>
        <taxon>Sordariomycetes</taxon>
        <taxon>Sordariomycetidae</taxon>
        <taxon>Diaporthales</taxon>
        <taxon>Cryphonectriaceae</taxon>
        <taxon>Cryphonectria-Endothia species complex</taxon>
        <taxon>Cryphonectria</taxon>
    </lineage>
</organism>
<evidence type="ECO:0000259" key="3">
    <source>
        <dbReference type="PROSITE" id="PS50103"/>
    </source>
</evidence>
<reference evidence="4" key="1">
    <citation type="journal article" date="2020" name="Phytopathology">
        <title>Genome sequence of the chestnut blight fungus Cryphonectria parasitica EP155: A fundamental resource for an archetypical invasive plant pathogen.</title>
        <authorList>
            <person name="Crouch J.A."/>
            <person name="Dawe A."/>
            <person name="Aerts A."/>
            <person name="Barry K."/>
            <person name="Churchill A.C.L."/>
            <person name="Grimwood J."/>
            <person name="Hillman B."/>
            <person name="Milgroom M.G."/>
            <person name="Pangilinan J."/>
            <person name="Smith M."/>
            <person name="Salamov A."/>
            <person name="Schmutz J."/>
            <person name="Yadav J."/>
            <person name="Grigoriev I.V."/>
            <person name="Nuss D."/>
        </authorList>
    </citation>
    <scope>NUCLEOTIDE SEQUENCE</scope>
    <source>
        <strain evidence="4">EP155</strain>
    </source>
</reference>
<feature type="compositionally biased region" description="Basic and acidic residues" evidence="2">
    <location>
        <begin position="143"/>
        <end position="153"/>
    </location>
</feature>
<dbReference type="PROSITE" id="PS50103">
    <property type="entry name" value="ZF_C3H1"/>
    <property type="match status" value="1"/>
</dbReference>
<keyword evidence="5" id="KW-1185">Reference proteome</keyword>
<dbReference type="RefSeq" id="XP_040780203.1">
    <property type="nucleotide sequence ID" value="XM_040922526.1"/>
</dbReference>
<dbReference type="GeneID" id="63839655"/>
<keyword evidence="1" id="KW-0863">Zinc-finger</keyword>
<dbReference type="EMBL" id="MU032345">
    <property type="protein sequence ID" value="KAF3769242.1"/>
    <property type="molecule type" value="Genomic_DNA"/>
</dbReference>
<comment type="caution">
    <text evidence="4">The sequence shown here is derived from an EMBL/GenBank/DDBJ whole genome shotgun (WGS) entry which is preliminary data.</text>
</comment>
<feature type="region of interest" description="Disordered" evidence="2">
    <location>
        <begin position="343"/>
        <end position="375"/>
    </location>
</feature>
<accession>A0A9P4YAF7</accession>
<dbReference type="OrthoDB" id="411372at2759"/>
<feature type="compositionally biased region" description="Basic residues" evidence="2">
    <location>
        <begin position="194"/>
        <end position="204"/>
    </location>
</feature>
<dbReference type="InterPro" id="IPR000571">
    <property type="entry name" value="Znf_CCCH"/>
</dbReference>
<keyword evidence="1" id="KW-0862">Zinc</keyword>
<feature type="compositionally biased region" description="Low complexity" evidence="2">
    <location>
        <begin position="343"/>
        <end position="357"/>
    </location>
</feature>
<keyword evidence="1" id="KW-0479">Metal-binding</keyword>
<dbReference type="AlphaFoldDB" id="A0A9P4YAF7"/>
<feature type="domain" description="C3H1-type" evidence="3">
    <location>
        <begin position="249"/>
        <end position="277"/>
    </location>
</feature>
<feature type="region of interest" description="Disordered" evidence="2">
    <location>
        <begin position="190"/>
        <end position="212"/>
    </location>
</feature>
<protein>
    <recommendedName>
        <fullName evidence="3">C3H1-type domain-containing protein</fullName>
    </recommendedName>
</protein>
<feature type="compositionally biased region" description="Basic and acidic residues" evidence="2">
    <location>
        <begin position="101"/>
        <end position="115"/>
    </location>
</feature>
<name>A0A9P4YAF7_CRYP1</name>
<gene>
    <name evidence="4" type="ORF">M406DRAFT_350118</name>
</gene>
<feature type="region of interest" description="Disordered" evidence="2">
    <location>
        <begin position="90"/>
        <end position="158"/>
    </location>
</feature>
<evidence type="ECO:0000313" key="5">
    <source>
        <dbReference type="Proteomes" id="UP000803844"/>
    </source>
</evidence>
<evidence type="ECO:0000313" key="4">
    <source>
        <dbReference type="EMBL" id="KAF3769242.1"/>
    </source>
</evidence>
<feature type="zinc finger region" description="C3H1-type" evidence="1">
    <location>
        <begin position="249"/>
        <end position="277"/>
    </location>
</feature>
<proteinExistence type="predicted"/>